<dbReference type="Gene3D" id="3.40.50.720">
    <property type="entry name" value="NAD(P)-binding Rossmann-like Domain"/>
    <property type="match status" value="1"/>
</dbReference>
<sequence length="226" mass="24029">MICIDLVNVEAATIPLAAFTASVALFRNLQLPTSWNPATKPTPLLARNSNIQPIIAIAGKGTDYVKTIVDTTKGDAIFDYRDGADEMISKIKKHLEAGNYGPVLHGLDPVIGKSSQKVLNEIVTPEGAINLVMPSDAEITSATKTITSVGVVHNTDNGSHGADARDLGLVTARWLTKAMQAGTSKGRPFEVRPGGLHAVDQALKDLKDGKNSATKYVFRIEDTPAS</sequence>
<protein>
    <recommendedName>
        <fullName evidence="4">Alcohol dehydrogenase-like C-terminal domain-containing protein</fullName>
    </recommendedName>
</protein>
<dbReference type="PANTHER" id="PTHR45348:SF5">
    <property type="entry name" value="OXIDOREDUCTASE, PUTATIVE (AFU_ORTHOLOGUE AFUA_8G01420)-RELATED"/>
    <property type="match status" value="1"/>
</dbReference>
<proteinExistence type="predicted"/>
<evidence type="ECO:0008006" key="4">
    <source>
        <dbReference type="Google" id="ProtNLM"/>
    </source>
</evidence>
<reference evidence="2 3" key="1">
    <citation type="journal article" date="2014" name="BMC Genomics">
        <title>Genome sequencing of four Aureobasidium pullulans varieties: biotechnological potential, stress tolerance, and description of new species.</title>
        <authorList>
            <person name="Gostin Ar C."/>
            <person name="Ohm R.A."/>
            <person name="Kogej T."/>
            <person name="Sonjak S."/>
            <person name="Turk M."/>
            <person name="Zajc J."/>
            <person name="Zalar P."/>
            <person name="Grube M."/>
            <person name="Sun H."/>
            <person name="Han J."/>
            <person name="Sharma A."/>
            <person name="Chiniquy J."/>
            <person name="Ngan C.Y."/>
            <person name="Lipzen A."/>
            <person name="Barry K."/>
            <person name="Grigoriev I.V."/>
            <person name="Gunde-Cimerman N."/>
        </authorList>
    </citation>
    <scope>NUCLEOTIDE SEQUENCE [LARGE SCALE GENOMIC DNA]</scope>
    <source>
        <strain evidence="2 3">EXF-150</strain>
    </source>
</reference>
<dbReference type="HOGENOM" id="CLU_026673_16_0_1"/>
<organism evidence="2 3">
    <name type="scientific">Aureobasidium pullulans EXF-150</name>
    <dbReference type="NCBI Taxonomy" id="1043002"/>
    <lineage>
        <taxon>Eukaryota</taxon>
        <taxon>Fungi</taxon>
        <taxon>Dikarya</taxon>
        <taxon>Ascomycota</taxon>
        <taxon>Pezizomycotina</taxon>
        <taxon>Dothideomycetes</taxon>
        <taxon>Dothideomycetidae</taxon>
        <taxon>Dothideales</taxon>
        <taxon>Saccotheciaceae</taxon>
        <taxon>Aureobasidium</taxon>
    </lineage>
</organism>
<evidence type="ECO:0000313" key="2">
    <source>
        <dbReference type="EMBL" id="KEQ78742.1"/>
    </source>
</evidence>
<dbReference type="STRING" id="1043002.A0A074X9L2"/>
<accession>A0A074X9L2</accession>
<dbReference type="Gene3D" id="3.90.180.10">
    <property type="entry name" value="Medium-chain alcohol dehydrogenases, catalytic domain"/>
    <property type="match status" value="1"/>
</dbReference>
<dbReference type="AlphaFoldDB" id="A0A074X9L2"/>
<dbReference type="InterPro" id="IPR047122">
    <property type="entry name" value="Trans-enoyl_RdTase-like"/>
</dbReference>
<dbReference type="GO" id="GO:0016651">
    <property type="term" value="F:oxidoreductase activity, acting on NAD(P)H"/>
    <property type="evidence" value="ECO:0007669"/>
    <property type="project" value="InterPro"/>
</dbReference>
<dbReference type="PANTHER" id="PTHR45348">
    <property type="entry name" value="HYPOTHETICAL OXIDOREDUCTASE (EUROFUNG)"/>
    <property type="match status" value="1"/>
</dbReference>
<evidence type="ECO:0000313" key="3">
    <source>
        <dbReference type="Proteomes" id="UP000030706"/>
    </source>
</evidence>
<name>A0A074X9L2_AURPU</name>
<dbReference type="RefSeq" id="XP_029754929.1">
    <property type="nucleotide sequence ID" value="XM_029908841.1"/>
</dbReference>
<keyword evidence="3" id="KW-1185">Reference proteome</keyword>
<keyword evidence="1" id="KW-0560">Oxidoreductase</keyword>
<dbReference type="Proteomes" id="UP000030706">
    <property type="component" value="Unassembled WGS sequence"/>
</dbReference>
<gene>
    <name evidence="2" type="ORF">M438DRAFT_378695</name>
</gene>
<dbReference type="OrthoDB" id="3233595at2759"/>
<dbReference type="GeneID" id="40751147"/>
<evidence type="ECO:0000256" key="1">
    <source>
        <dbReference type="ARBA" id="ARBA00023002"/>
    </source>
</evidence>
<dbReference type="EMBL" id="KL585015">
    <property type="protein sequence ID" value="KEQ78742.1"/>
    <property type="molecule type" value="Genomic_DNA"/>
</dbReference>